<dbReference type="VEuPathDB" id="AmoebaDB:EHI5A_018080"/>
<keyword evidence="1" id="KW-0732">Signal</keyword>
<gene>
    <name evidence="2" type="ORF">CL6EHI_120580</name>
</gene>
<reference evidence="2 3" key="1">
    <citation type="submission" date="2016-05" db="EMBL/GenBank/DDBJ databases">
        <title>First whole genome sequencing of Entamoeba histolytica HM1:IMSS-clone-6.</title>
        <authorList>
            <person name="Mukherjee Avik.K."/>
            <person name="Izumyama S."/>
            <person name="Nakada-Tsukui K."/>
            <person name="Nozaki T."/>
        </authorList>
    </citation>
    <scope>NUCLEOTIDE SEQUENCE [LARGE SCALE GENOMIC DNA]</scope>
    <source>
        <strain evidence="2 3">HM1:IMSS clone 6</strain>
    </source>
</reference>
<dbReference type="VEuPathDB" id="AmoebaDB:EHI_120580"/>
<evidence type="ECO:0000313" key="2">
    <source>
        <dbReference type="EMBL" id="GAT98070.1"/>
    </source>
</evidence>
<feature type="signal peptide" evidence="1">
    <location>
        <begin position="1"/>
        <end position="17"/>
    </location>
</feature>
<dbReference type="AlphaFoldDB" id="A0A5K1V746"/>
<dbReference type="VEuPathDB" id="AmoebaDB:EHI7A_031820"/>
<name>A0A5K1V746_ENTHI</name>
<comment type="caution">
    <text evidence="2">The sequence shown here is derived from an EMBL/GenBank/DDBJ whole genome shotgun (WGS) entry which is preliminary data.</text>
</comment>
<feature type="chain" id="PRO_5023866404" evidence="1">
    <location>
        <begin position="18"/>
        <end position="160"/>
    </location>
</feature>
<sequence length="160" mass="18643">MFLFLKVAAILFGVVIQMSCLDMFHCHETHKGYQNHETTVSDYLEEILYIPKDMLRIIQKGIDKEFSDMLKSFIKTSKVLREIKKILSVIKSIIVLVTNLSDVCIIIIHLTMNVDGPQIKLLENRLISIKNRVNKFKALWMKKRTMKKIIQKLSPPILKD</sequence>
<dbReference type="OMA" id="HDINIDY"/>
<evidence type="ECO:0000313" key="3">
    <source>
        <dbReference type="Proteomes" id="UP000078387"/>
    </source>
</evidence>
<protein>
    <submittedName>
        <fullName evidence="2">Uncharacterized protein</fullName>
    </submittedName>
</protein>
<evidence type="ECO:0000256" key="1">
    <source>
        <dbReference type="SAM" id="SignalP"/>
    </source>
</evidence>
<accession>A0A5K1V746</accession>
<dbReference type="Proteomes" id="UP000078387">
    <property type="component" value="Unassembled WGS sequence"/>
</dbReference>
<proteinExistence type="predicted"/>
<dbReference type="EMBL" id="BDEQ01000001">
    <property type="protein sequence ID" value="GAT98070.1"/>
    <property type="molecule type" value="Genomic_DNA"/>
</dbReference>
<organism evidence="2 3">
    <name type="scientific">Entamoeba histolytica</name>
    <dbReference type="NCBI Taxonomy" id="5759"/>
    <lineage>
        <taxon>Eukaryota</taxon>
        <taxon>Amoebozoa</taxon>
        <taxon>Evosea</taxon>
        <taxon>Archamoebae</taxon>
        <taxon>Mastigamoebida</taxon>
        <taxon>Entamoebidae</taxon>
        <taxon>Entamoeba</taxon>
    </lineage>
</organism>
<dbReference type="VEuPathDB" id="AmoebaDB:KM1_042020"/>